<evidence type="ECO:0000256" key="6">
    <source>
        <dbReference type="ARBA" id="ARBA00023004"/>
    </source>
</evidence>
<dbReference type="InterPro" id="IPR007197">
    <property type="entry name" value="rSAM"/>
</dbReference>
<dbReference type="SMART" id="SM00729">
    <property type="entry name" value="Elp3"/>
    <property type="match status" value="1"/>
</dbReference>
<name>A0ABU6A4U7_9PSEU</name>
<evidence type="ECO:0000256" key="1">
    <source>
        <dbReference type="ARBA" id="ARBA00022485"/>
    </source>
</evidence>
<evidence type="ECO:0000259" key="9">
    <source>
        <dbReference type="PROSITE" id="PS51918"/>
    </source>
</evidence>
<keyword evidence="11" id="KW-1185">Reference proteome</keyword>
<dbReference type="InterPro" id="IPR058240">
    <property type="entry name" value="rSAM_sf"/>
</dbReference>
<gene>
    <name evidence="8 10" type="primary">pqqE</name>
    <name evidence="10" type="ORF">R4I43_03630</name>
</gene>
<feature type="binding site" evidence="8">
    <location>
        <position position="19"/>
    </location>
    <ligand>
        <name>[4Fe-4S] cluster</name>
        <dbReference type="ChEBI" id="CHEBI:49883"/>
        <note>4Fe-4S-S-AdoMet</note>
    </ligand>
</feature>
<dbReference type="PROSITE" id="PS51918">
    <property type="entry name" value="RADICAL_SAM"/>
    <property type="match status" value="1"/>
</dbReference>
<sequence>MPSPFGLLAELTYACPLHCAYCSNPLNLADYRDELSTEDWKRVIGEARALGVLQLHLSGGEPLQRRDVVEIVRFGTDLGMYTNLITSALGLSRRRAEDLRAAGLDHVQISVQADEPASSDRIAGTASFARKAEAARLVKELGWPLTLNVVLHRQNIDRIGEILELAEQLDADRVELANTQYYGWAWRNRDALLPSRAQLERSERIVREQRERLQGMEIIHVLPDYYSDYPKACMGGWAQRQLTVAPNGDALPCPTAQSLPLPRASVREHSLAWIWRESPLFNAFRGVDWMPELCRSCVRRDEDFGGCRCQAFQMTGDASRTDPICHLSPDRGLVDEAIRAVNEDERVVVGELIPRPHPRDQR</sequence>
<dbReference type="PANTHER" id="PTHR11228:SF7">
    <property type="entry name" value="PQQA PEPTIDE CYCLASE"/>
    <property type="match status" value="1"/>
</dbReference>
<dbReference type="InterPro" id="IPR006638">
    <property type="entry name" value="Elp3/MiaA/NifB-like_rSAM"/>
</dbReference>
<feature type="binding site" evidence="8">
    <location>
        <position position="22"/>
    </location>
    <ligand>
        <name>[4Fe-4S] cluster</name>
        <dbReference type="ChEBI" id="CHEBI:49883"/>
        <note>4Fe-4S-S-AdoMet</note>
    </ligand>
</feature>
<dbReference type="PIRSF" id="PIRSF037420">
    <property type="entry name" value="PQQ_syn_pqqE"/>
    <property type="match status" value="1"/>
</dbReference>
<dbReference type="RefSeq" id="WP_324264299.1">
    <property type="nucleotide sequence ID" value="NZ_JAWLNX010000002.1"/>
</dbReference>
<comment type="cofactor">
    <cofactor evidence="8">
        <name>[4Fe-4S] cluster</name>
        <dbReference type="ChEBI" id="CHEBI:49883"/>
    </cofactor>
    <text evidence="8">Binds 1 [4Fe-4S] cluster. The cluster is coordinated with 3 cysteines and an exchangeable S-adenosyl-L-methionine.</text>
</comment>
<keyword evidence="6 8" id="KW-0408">Iron</keyword>
<protein>
    <recommendedName>
        <fullName evidence="8">PqqA peptide cyclase</fullName>
        <ecNumber evidence="8">1.21.98.4</ecNumber>
    </recommendedName>
    <alternativeName>
        <fullName evidence="8">Coenzyme PQQ synthesis protein E</fullName>
    </alternativeName>
</protein>
<dbReference type="SUPFAM" id="SSF102114">
    <property type="entry name" value="Radical SAM enzymes"/>
    <property type="match status" value="1"/>
</dbReference>
<comment type="catalytic activity">
    <reaction evidence="8">
        <text>[PQQ precursor protein] + S-adenosyl-L-methionine = E-Y cross-linked-[PQQ precursor protein] + 5'-deoxyadenosine + L-methionine + H(+)</text>
        <dbReference type="Rhea" id="RHEA:56836"/>
        <dbReference type="Rhea" id="RHEA-COMP:14800"/>
        <dbReference type="Rhea" id="RHEA-COMP:14801"/>
        <dbReference type="ChEBI" id="CHEBI:15378"/>
        <dbReference type="ChEBI" id="CHEBI:17319"/>
        <dbReference type="ChEBI" id="CHEBI:57844"/>
        <dbReference type="ChEBI" id="CHEBI:59789"/>
        <dbReference type="ChEBI" id="CHEBI:141026"/>
        <dbReference type="ChEBI" id="CHEBI:141027"/>
        <dbReference type="EC" id="1.21.98.4"/>
    </reaction>
</comment>
<evidence type="ECO:0000256" key="2">
    <source>
        <dbReference type="ARBA" id="ARBA00022691"/>
    </source>
</evidence>
<keyword evidence="3 8" id="KW-0479">Metal-binding</keyword>
<feature type="binding site" evidence="8">
    <location>
        <position position="15"/>
    </location>
    <ligand>
        <name>[4Fe-4S] cluster</name>
        <dbReference type="ChEBI" id="CHEBI:49883"/>
        <note>4Fe-4S-S-AdoMet</note>
    </ligand>
</feature>
<dbReference type="CDD" id="cd01335">
    <property type="entry name" value="Radical_SAM"/>
    <property type="match status" value="1"/>
</dbReference>
<comment type="function">
    <text evidence="8">Catalyzes the cross-linking of a glutamate residue and a tyrosine residue in the PqqA protein as part of the biosynthesis of pyrroloquinoline quinone (PQQ).</text>
</comment>
<dbReference type="InterPro" id="IPR050377">
    <property type="entry name" value="Radical_SAM_PqqE_MftC-like"/>
</dbReference>
<dbReference type="Pfam" id="PF04055">
    <property type="entry name" value="Radical_SAM"/>
    <property type="match status" value="1"/>
</dbReference>
<evidence type="ECO:0000256" key="8">
    <source>
        <dbReference type="HAMAP-Rule" id="MF_00660"/>
    </source>
</evidence>
<reference evidence="10 11" key="1">
    <citation type="submission" date="2023-10" db="EMBL/GenBank/DDBJ databases">
        <title>Saccharopolyspora sp. nov., isolated from mangrove soil.</title>
        <authorList>
            <person name="Lu Y."/>
            <person name="Liu W."/>
        </authorList>
    </citation>
    <scope>NUCLEOTIDE SEQUENCE [LARGE SCALE GENOMIC DNA]</scope>
    <source>
        <strain evidence="10 11">S2-29</strain>
    </source>
</reference>
<keyword evidence="4 8" id="KW-0884">PQQ biosynthesis</keyword>
<dbReference type="NCBIfam" id="TIGR02109">
    <property type="entry name" value="PQQ_syn_pqqE"/>
    <property type="match status" value="1"/>
</dbReference>
<proteinExistence type="inferred from homology"/>
<dbReference type="Pfam" id="PF13186">
    <property type="entry name" value="SPASM"/>
    <property type="match status" value="1"/>
</dbReference>
<dbReference type="SFLD" id="SFLDG01386">
    <property type="entry name" value="main_SPASM_domain-containing"/>
    <property type="match status" value="1"/>
</dbReference>
<feature type="domain" description="Radical SAM core" evidence="9">
    <location>
        <begin position="1"/>
        <end position="217"/>
    </location>
</feature>
<keyword evidence="5 8" id="KW-0560">Oxidoreductase</keyword>
<dbReference type="SFLD" id="SFLDG01067">
    <property type="entry name" value="SPASM/twitch_domain_containing"/>
    <property type="match status" value="1"/>
</dbReference>
<dbReference type="InterPro" id="IPR017200">
    <property type="entry name" value="PqqE-like"/>
</dbReference>
<comment type="caution">
    <text evidence="10">The sequence shown here is derived from an EMBL/GenBank/DDBJ whole genome shotgun (WGS) entry which is preliminary data.</text>
</comment>
<dbReference type="InterPro" id="IPR011843">
    <property type="entry name" value="PQQ_synth_PqqE_bac"/>
</dbReference>
<dbReference type="Gene3D" id="3.20.20.70">
    <property type="entry name" value="Aldolase class I"/>
    <property type="match status" value="1"/>
</dbReference>
<dbReference type="EC" id="1.21.98.4" evidence="8"/>
<accession>A0ABU6A4U7</accession>
<dbReference type="SFLD" id="SFLDF00280">
    <property type="entry name" value="coenzyme_PQQ_synthesis_protein"/>
    <property type="match status" value="1"/>
</dbReference>
<dbReference type="PANTHER" id="PTHR11228">
    <property type="entry name" value="RADICAL SAM DOMAIN PROTEIN"/>
    <property type="match status" value="1"/>
</dbReference>
<comment type="pathway">
    <text evidence="8">Cofactor biosynthesis; pyrroloquinoline quinone biosynthesis.</text>
</comment>
<dbReference type="EMBL" id="JAWLNX010000002">
    <property type="protein sequence ID" value="MEB3366485.1"/>
    <property type="molecule type" value="Genomic_DNA"/>
</dbReference>
<evidence type="ECO:0000256" key="5">
    <source>
        <dbReference type="ARBA" id="ARBA00023002"/>
    </source>
</evidence>
<evidence type="ECO:0000256" key="7">
    <source>
        <dbReference type="ARBA" id="ARBA00023014"/>
    </source>
</evidence>
<comment type="similarity">
    <text evidence="8">Belongs to the radical SAM superfamily. PqqE family.</text>
</comment>
<dbReference type="InterPro" id="IPR013785">
    <property type="entry name" value="Aldolase_TIM"/>
</dbReference>
<evidence type="ECO:0000313" key="10">
    <source>
        <dbReference type="EMBL" id="MEB3366485.1"/>
    </source>
</evidence>
<dbReference type="InterPro" id="IPR023885">
    <property type="entry name" value="4Fe4S-binding_SPASM_dom"/>
</dbReference>
<comment type="subunit">
    <text evidence="8">Interacts with PqqD. The interaction is necessary for activity of PqqE.</text>
</comment>
<keyword evidence="2 8" id="KW-0949">S-adenosyl-L-methionine</keyword>
<keyword evidence="7 8" id="KW-0411">Iron-sulfur</keyword>
<dbReference type="Proteomes" id="UP001327093">
    <property type="component" value="Unassembled WGS sequence"/>
</dbReference>
<organism evidence="10 11">
    <name type="scientific">Saccharopolyspora mangrovi</name>
    <dbReference type="NCBI Taxonomy" id="3082379"/>
    <lineage>
        <taxon>Bacteria</taxon>
        <taxon>Bacillati</taxon>
        <taxon>Actinomycetota</taxon>
        <taxon>Actinomycetes</taxon>
        <taxon>Pseudonocardiales</taxon>
        <taxon>Pseudonocardiaceae</taxon>
        <taxon>Saccharopolyspora</taxon>
    </lineage>
</organism>
<dbReference type="SFLD" id="SFLDS00029">
    <property type="entry name" value="Radical_SAM"/>
    <property type="match status" value="1"/>
</dbReference>
<dbReference type="HAMAP" id="MF_00660">
    <property type="entry name" value="PqqE"/>
    <property type="match status" value="1"/>
</dbReference>
<evidence type="ECO:0000256" key="4">
    <source>
        <dbReference type="ARBA" id="ARBA00022905"/>
    </source>
</evidence>
<evidence type="ECO:0000256" key="3">
    <source>
        <dbReference type="ARBA" id="ARBA00022723"/>
    </source>
</evidence>
<evidence type="ECO:0000313" key="11">
    <source>
        <dbReference type="Proteomes" id="UP001327093"/>
    </source>
</evidence>
<keyword evidence="1 8" id="KW-0004">4Fe-4S</keyword>